<organism evidence="2 3">
    <name type="scientific">Halalkalicoccus paucihalophilus</name>
    <dbReference type="NCBI Taxonomy" id="1008153"/>
    <lineage>
        <taxon>Archaea</taxon>
        <taxon>Methanobacteriati</taxon>
        <taxon>Methanobacteriota</taxon>
        <taxon>Stenosarchaea group</taxon>
        <taxon>Halobacteria</taxon>
        <taxon>Halobacteriales</taxon>
        <taxon>Halococcaceae</taxon>
        <taxon>Halalkalicoccus</taxon>
    </lineage>
</organism>
<proteinExistence type="predicted"/>
<dbReference type="PATRIC" id="fig|1008153.3.peg.2934"/>
<dbReference type="InterPro" id="IPR006311">
    <property type="entry name" value="TAT_signal"/>
</dbReference>
<evidence type="ECO:0000313" key="3">
    <source>
        <dbReference type="Proteomes" id="UP000075321"/>
    </source>
</evidence>
<comment type="caution">
    <text evidence="2">The sequence shown here is derived from an EMBL/GenBank/DDBJ whole genome shotgun (WGS) entry which is preliminary data.</text>
</comment>
<name>A0A151ABH6_9EURY</name>
<dbReference type="InterPro" id="IPR047676">
    <property type="entry name" value="FxLYD_dom"/>
</dbReference>
<dbReference type="PROSITE" id="PS51318">
    <property type="entry name" value="TAT"/>
    <property type="match status" value="1"/>
</dbReference>
<dbReference type="OrthoDB" id="378328at2157"/>
<accession>A0A151ABH6</accession>
<reference evidence="2 3" key="1">
    <citation type="submission" date="2016-02" db="EMBL/GenBank/DDBJ databases">
        <title>Genome sequence of Halalkalicoccus paucihalophilus DSM 24557.</title>
        <authorList>
            <person name="Poehlein A."/>
            <person name="Daniel R."/>
        </authorList>
    </citation>
    <scope>NUCLEOTIDE SEQUENCE [LARGE SCALE GENOMIC DNA]</scope>
    <source>
        <strain evidence="2 3">DSM 24557</strain>
    </source>
</reference>
<dbReference type="AlphaFoldDB" id="A0A151ABH6"/>
<dbReference type="PROSITE" id="PS51257">
    <property type="entry name" value="PROKAR_LIPOPROTEIN"/>
    <property type="match status" value="1"/>
</dbReference>
<feature type="compositionally biased region" description="Polar residues" evidence="1">
    <location>
        <begin position="153"/>
        <end position="169"/>
    </location>
</feature>
<feature type="region of interest" description="Disordered" evidence="1">
    <location>
        <begin position="147"/>
        <end position="169"/>
    </location>
</feature>
<dbReference type="RefSeq" id="WP_066383798.1">
    <property type="nucleotide sequence ID" value="NZ_LTAZ01000008.1"/>
</dbReference>
<evidence type="ECO:0000256" key="1">
    <source>
        <dbReference type="SAM" id="MobiDB-lite"/>
    </source>
</evidence>
<dbReference type="Proteomes" id="UP000075321">
    <property type="component" value="Unassembled WGS sequence"/>
</dbReference>
<dbReference type="NCBIfam" id="NF038353">
    <property type="entry name" value="FxLYD_dom"/>
    <property type="match status" value="1"/>
</dbReference>
<keyword evidence="3" id="KW-1185">Reference proteome</keyword>
<protein>
    <submittedName>
        <fullName evidence="2">Uncharacterized protein</fullName>
    </submittedName>
</protein>
<dbReference type="EMBL" id="LTAZ01000008">
    <property type="protein sequence ID" value="KYH25041.1"/>
    <property type="molecule type" value="Genomic_DNA"/>
</dbReference>
<gene>
    <name evidence="2" type="ORF">HAPAU_28620</name>
</gene>
<sequence>MRDLDRRAFLTTTGATVAGIAVAGCVGDTGGTDTSNGGGNGTDWPSKDIDGEIEETPEYLEIPSYSAYSTGDDVGVLGTVENVSDSPLNDIEVTATLYNEDTVINEFVDTSTEDIDNLRPDNKWQFYVVVGDEASGEATGFTISADAEIVEGTGTQNETRTESTGNETG</sequence>
<evidence type="ECO:0000313" key="2">
    <source>
        <dbReference type="EMBL" id="KYH25041.1"/>
    </source>
</evidence>